<keyword evidence="1" id="KW-0812">Transmembrane</keyword>
<name>A0AAE1J722_9FABA</name>
<dbReference type="Proteomes" id="UP001293593">
    <property type="component" value="Unassembled WGS sequence"/>
</dbReference>
<comment type="caution">
    <text evidence="2">The sequence shown here is derived from an EMBL/GenBank/DDBJ whole genome shotgun (WGS) entry which is preliminary data.</text>
</comment>
<keyword evidence="3" id="KW-1185">Reference proteome</keyword>
<organism evidence="2 3">
    <name type="scientific">Acacia crassicarpa</name>
    <name type="common">northern wattle</name>
    <dbReference type="NCBI Taxonomy" id="499986"/>
    <lineage>
        <taxon>Eukaryota</taxon>
        <taxon>Viridiplantae</taxon>
        <taxon>Streptophyta</taxon>
        <taxon>Embryophyta</taxon>
        <taxon>Tracheophyta</taxon>
        <taxon>Spermatophyta</taxon>
        <taxon>Magnoliopsida</taxon>
        <taxon>eudicotyledons</taxon>
        <taxon>Gunneridae</taxon>
        <taxon>Pentapetalae</taxon>
        <taxon>rosids</taxon>
        <taxon>fabids</taxon>
        <taxon>Fabales</taxon>
        <taxon>Fabaceae</taxon>
        <taxon>Caesalpinioideae</taxon>
        <taxon>mimosoid clade</taxon>
        <taxon>Acacieae</taxon>
        <taxon>Acacia</taxon>
    </lineage>
</organism>
<gene>
    <name evidence="2" type="ORF">QN277_029055</name>
</gene>
<dbReference type="AlphaFoldDB" id="A0AAE1J722"/>
<evidence type="ECO:0000256" key="1">
    <source>
        <dbReference type="SAM" id="Phobius"/>
    </source>
</evidence>
<dbReference type="EMBL" id="JAWXYG010000009">
    <property type="protein sequence ID" value="KAK4263671.1"/>
    <property type="molecule type" value="Genomic_DNA"/>
</dbReference>
<accession>A0AAE1J722</accession>
<evidence type="ECO:0000313" key="3">
    <source>
        <dbReference type="Proteomes" id="UP001293593"/>
    </source>
</evidence>
<feature type="transmembrane region" description="Helical" evidence="1">
    <location>
        <begin position="12"/>
        <end position="42"/>
    </location>
</feature>
<protein>
    <submittedName>
        <fullName evidence="2">Uncharacterized protein</fullName>
    </submittedName>
</protein>
<proteinExistence type="predicted"/>
<keyword evidence="1" id="KW-0472">Membrane</keyword>
<evidence type="ECO:0000313" key="2">
    <source>
        <dbReference type="EMBL" id="KAK4263671.1"/>
    </source>
</evidence>
<keyword evidence="1" id="KW-1133">Transmembrane helix</keyword>
<sequence length="48" mass="5043">MMMMGLSVQGLLDLMVAGVSLLIGLGIFGFIASILCFAAFFLNSKDVS</sequence>
<reference evidence="2" key="1">
    <citation type="submission" date="2023-10" db="EMBL/GenBank/DDBJ databases">
        <title>Chromosome-level genome of the transformable northern wattle, Acacia crassicarpa.</title>
        <authorList>
            <person name="Massaro I."/>
            <person name="Sinha N.R."/>
            <person name="Poethig S."/>
            <person name="Leichty A.R."/>
        </authorList>
    </citation>
    <scope>NUCLEOTIDE SEQUENCE</scope>
    <source>
        <strain evidence="2">Acra3RX</strain>
        <tissue evidence="2">Leaf</tissue>
    </source>
</reference>